<accession>A0A5C8V7C0</accession>
<sequence length="134" mass="14284">MKTKNYLKIALAVISGELLMVLLITLAQEIVVPGVKLGISSTSDIIIGGFGTLLSGTIAGFTATLIGGKTTTLPSILLSILVVLETSYLIFANKILNPVWFDVTAALSLIGAIWVGYYLCANGFFFKKDNISRI</sequence>
<keyword evidence="1" id="KW-0472">Membrane</keyword>
<protein>
    <submittedName>
        <fullName evidence="2">Uncharacterized protein</fullName>
    </submittedName>
</protein>
<feature type="transmembrane region" description="Helical" evidence="1">
    <location>
        <begin position="73"/>
        <end position="91"/>
    </location>
</feature>
<name>A0A5C8V7C0_9FLAO</name>
<organism evidence="2 3">
    <name type="scientific">Flagellimonas hymeniacidonis</name>
    <dbReference type="NCBI Taxonomy" id="2603628"/>
    <lineage>
        <taxon>Bacteria</taxon>
        <taxon>Pseudomonadati</taxon>
        <taxon>Bacteroidota</taxon>
        <taxon>Flavobacteriia</taxon>
        <taxon>Flavobacteriales</taxon>
        <taxon>Flavobacteriaceae</taxon>
        <taxon>Flagellimonas</taxon>
    </lineage>
</organism>
<dbReference type="Proteomes" id="UP000321456">
    <property type="component" value="Unassembled WGS sequence"/>
</dbReference>
<comment type="caution">
    <text evidence="2">The sequence shown here is derived from an EMBL/GenBank/DDBJ whole genome shotgun (WGS) entry which is preliminary data.</text>
</comment>
<feature type="transmembrane region" description="Helical" evidence="1">
    <location>
        <begin position="7"/>
        <end position="25"/>
    </location>
</feature>
<keyword evidence="1" id="KW-0812">Transmembrane</keyword>
<dbReference type="AlphaFoldDB" id="A0A5C8V7C0"/>
<reference evidence="2 3" key="1">
    <citation type="submission" date="2019-08" db="EMBL/GenBank/DDBJ databases">
        <title>Professor.</title>
        <authorList>
            <person name="Park J.S."/>
        </authorList>
    </citation>
    <scope>NUCLEOTIDE SEQUENCE [LARGE SCALE GENOMIC DNA]</scope>
    <source>
        <strain evidence="2 3">176CP5-101</strain>
    </source>
</reference>
<feature type="transmembrane region" description="Helical" evidence="1">
    <location>
        <begin position="45"/>
        <end position="66"/>
    </location>
</feature>
<evidence type="ECO:0000313" key="2">
    <source>
        <dbReference type="EMBL" id="TXN37256.1"/>
    </source>
</evidence>
<keyword evidence="1" id="KW-1133">Transmembrane helix</keyword>
<proteinExistence type="predicted"/>
<keyword evidence="3" id="KW-1185">Reference proteome</keyword>
<feature type="transmembrane region" description="Helical" evidence="1">
    <location>
        <begin position="103"/>
        <end position="126"/>
    </location>
</feature>
<dbReference type="EMBL" id="VRUR01000001">
    <property type="protein sequence ID" value="TXN37256.1"/>
    <property type="molecule type" value="Genomic_DNA"/>
</dbReference>
<gene>
    <name evidence="2" type="ORF">FVB32_02925</name>
</gene>
<dbReference type="RefSeq" id="WP_147741087.1">
    <property type="nucleotide sequence ID" value="NZ_VRUR01000001.1"/>
</dbReference>
<evidence type="ECO:0000313" key="3">
    <source>
        <dbReference type="Proteomes" id="UP000321456"/>
    </source>
</evidence>
<evidence type="ECO:0000256" key="1">
    <source>
        <dbReference type="SAM" id="Phobius"/>
    </source>
</evidence>